<proteinExistence type="inferred from homology"/>
<dbReference type="Gene3D" id="1.20.1270.50">
    <property type="entry name" value="Glycoside hydrolase family 38, central domain"/>
    <property type="match status" value="1"/>
</dbReference>
<dbReference type="GO" id="GO:0004559">
    <property type="term" value="F:alpha-mannosidase activity"/>
    <property type="evidence" value="ECO:0007669"/>
    <property type="project" value="UniProtKB-EC"/>
</dbReference>
<dbReference type="PANTHER" id="PTHR46017">
    <property type="entry name" value="ALPHA-MANNOSIDASE 2C1"/>
    <property type="match status" value="1"/>
</dbReference>
<evidence type="ECO:0000256" key="4">
    <source>
        <dbReference type="ARBA" id="ARBA00022723"/>
    </source>
</evidence>
<dbReference type="InterPro" id="IPR011330">
    <property type="entry name" value="Glyco_hydro/deAcase_b/a-brl"/>
</dbReference>
<dbReference type="GO" id="GO:0006013">
    <property type="term" value="P:mannose metabolic process"/>
    <property type="evidence" value="ECO:0007669"/>
    <property type="project" value="InterPro"/>
</dbReference>
<dbReference type="SUPFAM" id="SSF74650">
    <property type="entry name" value="Galactose mutarotase-like"/>
    <property type="match status" value="1"/>
</dbReference>
<dbReference type="InterPro" id="IPR028995">
    <property type="entry name" value="Glyco_hydro_57/38_cen_sf"/>
</dbReference>
<dbReference type="GO" id="GO:0000329">
    <property type="term" value="C:fungal-type vacuole membrane"/>
    <property type="evidence" value="ECO:0007669"/>
    <property type="project" value="TreeGrafter"/>
</dbReference>
<comment type="function">
    <text evidence="7">Degrades free oligosaccharides in the vacuole.</text>
</comment>
<dbReference type="FunFam" id="2.70.98.30:FF:000001">
    <property type="entry name" value="alpha-mannosidase 2C1 isoform X2"/>
    <property type="match status" value="1"/>
</dbReference>
<keyword evidence="6" id="KW-0326">Glycosidase</keyword>
<name>A0A9P1H784_9PEZI</name>
<evidence type="ECO:0000256" key="8">
    <source>
        <dbReference type="ARBA" id="ARBA00071615"/>
    </source>
</evidence>
<dbReference type="SUPFAM" id="SSF88688">
    <property type="entry name" value="Families 57/38 glycoside transferase middle domain"/>
    <property type="match status" value="1"/>
</dbReference>
<evidence type="ECO:0000313" key="11">
    <source>
        <dbReference type="Proteomes" id="UP000838763"/>
    </source>
</evidence>
<dbReference type="Gene3D" id="2.70.98.30">
    <property type="entry name" value="Golgi alpha-mannosidase II, domain 4"/>
    <property type="match status" value="1"/>
</dbReference>
<evidence type="ECO:0000256" key="1">
    <source>
        <dbReference type="ARBA" id="ARBA00000365"/>
    </source>
</evidence>
<dbReference type="Pfam" id="PF17677">
    <property type="entry name" value="Glyco_hydro38C2"/>
    <property type="match status" value="1"/>
</dbReference>
<evidence type="ECO:0000256" key="3">
    <source>
        <dbReference type="ARBA" id="ARBA00012752"/>
    </source>
</evidence>
<accession>A0A9P1H784</accession>
<comment type="catalytic activity">
    <reaction evidence="1">
        <text>Hydrolysis of terminal, non-reducing alpha-D-mannose residues in alpha-D-mannosides.</text>
        <dbReference type="EC" id="3.2.1.24"/>
    </reaction>
</comment>
<dbReference type="PANTHER" id="PTHR46017:SF1">
    <property type="entry name" value="ALPHA-MANNOSIDASE 2C1"/>
    <property type="match status" value="1"/>
</dbReference>
<dbReference type="SMART" id="SM00872">
    <property type="entry name" value="Alpha-mann_mid"/>
    <property type="match status" value="1"/>
</dbReference>
<gene>
    <name evidence="10" type="ORF">PPNO1_LOCUS6222</name>
</gene>
<dbReference type="InterPro" id="IPR041147">
    <property type="entry name" value="GH38_C"/>
</dbReference>
<dbReference type="Pfam" id="PF01074">
    <property type="entry name" value="Glyco_hydro_38N"/>
    <property type="match status" value="1"/>
</dbReference>
<comment type="caution">
    <text evidence="10">The sequence shown here is derived from an EMBL/GenBank/DDBJ whole genome shotgun (WGS) entry which is preliminary data.</text>
</comment>
<organism evidence="10 11">
    <name type="scientific">Parascedosporium putredinis</name>
    <dbReference type="NCBI Taxonomy" id="1442378"/>
    <lineage>
        <taxon>Eukaryota</taxon>
        <taxon>Fungi</taxon>
        <taxon>Dikarya</taxon>
        <taxon>Ascomycota</taxon>
        <taxon>Pezizomycotina</taxon>
        <taxon>Sordariomycetes</taxon>
        <taxon>Hypocreomycetidae</taxon>
        <taxon>Microascales</taxon>
        <taxon>Microascaceae</taxon>
        <taxon>Parascedosporium</taxon>
    </lineage>
</organism>
<keyword evidence="11" id="KW-1185">Reference proteome</keyword>
<dbReference type="InterPro" id="IPR015341">
    <property type="entry name" value="Glyco_hydro_38_cen"/>
</dbReference>
<keyword evidence="4" id="KW-0479">Metal-binding</keyword>
<dbReference type="InterPro" id="IPR027291">
    <property type="entry name" value="Glyco_hydro_38_N_sf"/>
</dbReference>
<dbReference type="CDD" id="cd10812">
    <property type="entry name" value="GH38N_AMII_ScAms1_like"/>
    <property type="match status" value="1"/>
</dbReference>
<dbReference type="OrthoDB" id="10261055at2759"/>
<dbReference type="EMBL" id="CALLCH030000015">
    <property type="protein sequence ID" value="CAI4216569.1"/>
    <property type="molecule type" value="Genomic_DNA"/>
</dbReference>
<dbReference type="GO" id="GO:0009313">
    <property type="term" value="P:oligosaccharide catabolic process"/>
    <property type="evidence" value="ECO:0007669"/>
    <property type="project" value="TreeGrafter"/>
</dbReference>
<dbReference type="InterPro" id="IPR011682">
    <property type="entry name" value="Glyco_hydro_38_C"/>
</dbReference>
<dbReference type="InterPro" id="IPR011013">
    <property type="entry name" value="Gal_mutarotase_sf_dom"/>
</dbReference>
<evidence type="ECO:0000313" key="10">
    <source>
        <dbReference type="EMBL" id="CAI4216569.1"/>
    </source>
</evidence>
<dbReference type="SUPFAM" id="SSF88713">
    <property type="entry name" value="Glycoside hydrolase/deacetylase"/>
    <property type="match status" value="1"/>
</dbReference>
<evidence type="ECO:0000256" key="7">
    <source>
        <dbReference type="ARBA" id="ARBA00054985"/>
    </source>
</evidence>
<dbReference type="InterPro" id="IPR054723">
    <property type="entry name" value="Ams1-like_N"/>
</dbReference>
<dbReference type="Pfam" id="PF07748">
    <property type="entry name" value="Glyco_hydro_38C"/>
    <property type="match status" value="1"/>
</dbReference>
<dbReference type="AlphaFoldDB" id="A0A9P1H784"/>
<dbReference type="EC" id="3.2.1.24" evidence="3"/>
<dbReference type="Gene3D" id="3.20.110.10">
    <property type="entry name" value="Glycoside hydrolase 38, N terminal domain"/>
    <property type="match status" value="1"/>
</dbReference>
<evidence type="ECO:0000256" key="5">
    <source>
        <dbReference type="ARBA" id="ARBA00022801"/>
    </source>
</evidence>
<dbReference type="Pfam" id="PF09261">
    <property type="entry name" value="Alpha-mann_mid"/>
    <property type="match status" value="1"/>
</dbReference>
<dbReference type="InterPro" id="IPR000602">
    <property type="entry name" value="Glyco_hydro_38_N"/>
</dbReference>
<dbReference type="InterPro" id="IPR037094">
    <property type="entry name" value="Glyco_hydro_38_cen_sf"/>
</dbReference>
<dbReference type="Proteomes" id="UP000838763">
    <property type="component" value="Unassembled WGS sequence"/>
</dbReference>
<feature type="domain" description="Glycoside hydrolase family 38 central" evidence="9">
    <location>
        <begin position="555"/>
        <end position="634"/>
    </location>
</feature>
<sequence length="1087" mass="122385">MGGGEDSTSKSSYPVLAAHPKGQWITNLYRDRIGQFTGGGQYQNENLRSMLHEAEVSGEPHVKISVWHAPDLTRPTFKDATSHTFEKTSVGQSFGPSWSTHWFKVALTVPDDLHDKEHLELHWDANNEGMVWSEDGRPLQGLTGSGERVEWILPNDFRDGKEHIIYIEMACNGMFGCAPGGDSIQPPDPNKRYQLSKASIVAVNLQARALHIDIWIIGDAARELPDNSPGKHRALDAATRILNTFVKGDKESIVRCRKIAQECLGKHVDSPKVYENGLPPDVLGVGHCHIDSCWLWPWAETKRKVARSWSNQCDLMDRYPELHFACSQAQQYKWLKQDYPYVFDRVKEKVHKGQFHPIGGSWVEHDTNMPSGESLARQFLYGQRFFESNFGERCRTFWLPDTFGYSSQLPQLCRLAGMNRFLTQKLSWNNINKFPHTTFNWVSLDGSQVVCHMPPAETYTASAHFGDVRRSMTQHKSMGQDTSSLLVFGKGDGGGGPTWEHIEKLRRCRGITDNLSLGQTELPRVHMGNSAEDFFDKLEAKADDFVTWYGELYFELHRGTYTTQANNKKYNRLAEAMLRDLEGLATQASLQDKAYKYPKKDIDDMWEAVLLCQFHDCLPGSSIEMCYDDSDELYAKVFKTGEAIFKDIFRVLGVARGAPDAANHPVALNTLPWHRKELVQVSESEVGVACGSGQLIAVKNFKTTAGEEAVTVEEVSKGVFVLQNDQLKVTVESGCITSLYDRVNEREVIEKGQRANKFLIFDDKPLYWQAWDVEVYHLDTAKPLPCGETRISERKPHRVSVVTKVKISEESSLVSTISLSAALKGAQSWVECQADVDWHEKMKFLKVEFPVEVRNTEASYETAFGITRRPTHYNTTWDMAKFEVCCHRFADLSEPAYGVSILNDSKYGFSTCGNLMRLSLLRAPKAPDGNADMGTHSIKWAILPHAGALGPSTVKAAFAFNSPLKALKAPKERIETLVGKRPVTLNGDESLILDTVKRGEDDKDVGRGDLPRRKGRSVVIRVYESLGSRSRAVVETSWNVGKVYKSNILEDDLEQVEMESAGKFKITLRPFEVATYRLEIRDDGGEL</sequence>
<dbReference type="FunFam" id="3.20.110.10:FF:000002">
    <property type="entry name" value="alpha-mannosidase 2C1 isoform X1"/>
    <property type="match status" value="1"/>
</dbReference>
<evidence type="ECO:0000256" key="6">
    <source>
        <dbReference type="ARBA" id="ARBA00023295"/>
    </source>
</evidence>
<dbReference type="FunFam" id="1.20.1270.50:FF:000004">
    <property type="entry name" value="alpha-mannosidase 2C1 isoform X1"/>
    <property type="match status" value="1"/>
</dbReference>
<dbReference type="GO" id="GO:0046872">
    <property type="term" value="F:metal ion binding"/>
    <property type="evidence" value="ECO:0007669"/>
    <property type="project" value="UniProtKB-KW"/>
</dbReference>
<evidence type="ECO:0000259" key="9">
    <source>
        <dbReference type="SMART" id="SM00872"/>
    </source>
</evidence>
<dbReference type="GO" id="GO:0030246">
    <property type="term" value="F:carbohydrate binding"/>
    <property type="evidence" value="ECO:0007669"/>
    <property type="project" value="InterPro"/>
</dbReference>
<evidence type="ECO:0000256" key="2">
    <source>
        <dbReference type="ARBA" id="ARBA00009792"/>
    </source>
</evidence>
<reference evidence="10" key="1">
    <citation type="submission" date="2022-11" db="EMBL/GenBank/DDBJ databases">
        <authorList>
            <person name="Scott C."/>
            <person name="Bruce N."/>
        </authorList>
    </citation>
    <scope>NUCLEOTIDE SEQUENCE</scope>
</reference>
<dbReference type="Pfam" id="PF22907">
    <property type="entry name" value="Ams1-like_1st"/>
    <property type="match status" value="1"/>
</dbReference>
<keyword evidence="5" id="KW-0378">Hydrolase</keyword>
<protein>
    <recommendedName>
        <fullName evidence="8">Alpha-mannosidase</fullName>
        <ecNumber evidence="3">3.2.1.24</ecNumber>
    </recommendedName>
</protein>
<comment type="similarity">
    <text evidence="2">Belongs to the glycosyl hydrolase 38 family.</text>
</comment>